<dbReference type="AlphaFoldDB" id="A0A5C8ZFI2"/>
<dbReference type="SUPFAM" id="SSF55347">
    <property type="entry name" value="Glyceraldehyde-3-phosphate dehydrogenase-like, C-terminal domain"/>
    <property type="match status" value="1"/>
</dbReference>
<organism evidence="3 4">
    <name type="scientific">Quadrisphaera setariae</name>
    <dbReference type="NCBI Taxonomy" id="2593304"/>
    <lineage>
        <taxon>Bacteria</taxon>
        <taxon>Bacillati</taxon>
        <taxon>Actinomycetota</taxon>
        <taxon>Actinomycetes</taxon>
        <taxon>Kineosporiales</taxon>
        <taxon>Kineosporiaceae</taxon>
        <taxon>Quadrisphaera</taxon>
    </lineage>
</organism>
<dbReference type="Gene3D" id="3.40.50.720">
    <property type="entry name" value="NAD(P)-binding Rossmann-like Domain"/>
    <property type="match status" value="1"/>
</dbReference>
<comment type="caution">
    <text evidence="3">The sequence shown here is derived from an EMBL/GenBank/DDBJ whole genome shotgun (WGS) entry which is preliminary data.</text>
</comment>
<keyword evidence="4" id="KW-1185">Reference proteome</keyword>
<evidence type="ECO:0000313" key="3">
    <source>
        <dbReference type="EMBL" id="TXR55560.1"/>
    </source>
</evidence>
<reference evidence="3 4" key="1">
    <citation type="submission" date="2019-07" db="EMBL/GenBank/DDBJ databases">
        <title>Quadrisphaera sp. strain DD2A genome sequencing and assembly.</title>
        <authorList>
            <person name="Kim I."/>
        </authorList>
    </citation>
    <scope>NUCLEOTIDE SEQUENCE [LARGE SCALE GENOMIC DNA]</scope>
    <source>
        <strain evidence="3 4">DD2A</strain>
    </source>
</reference>
<name>A0A5C8ZFI2_9ACTN</name>
<accession>A0A5C8ZFI2</accession>
<protein>
    <submittedName>
        <fullName evidence="3">Gfo/Idh/MocA family oxidoreductase</fullName>
    </submittedName>
</protein>
<dbReference type="PANTHER" id="PTHR43708">
    <property type="entry name" value="CONSERVED EXPRESSED OXIDOREDUCTASE (EUROFUNG)"/>
    <property type="match status" value="1"/>
</dbReference>
<dbReference type="Pfam" id="PF22725">
    <property type="entry name" value="GFO_IDH_MocA_C3"/>
    <property type="match status" value="1"/>
</dbReference>
<sequence length="344" mass="36271">MAVTPVRVGLVGLGNSGWYYHAEQNLVPARAAGQLDLVAVCDADPARAATAADRFGARAHTDWRELVAGSAGDDGGVELVVVALPHHLHRDVVIGALRAGRHVHVEKPMATSVADADAMLSAARAAGRQLSVHQQRRWEPDFQQVLRLVHEGAVGPVRRVEVHRSHAGRYRTAGDGTPHTGSDIATWTEEADTGGGAGWLIGPHPVDQVLQLLGTPTAVTGTAHRPPGSAVEDHLRIHLAFGQRDGGSSARIDVHRRAEHPAPRFRVVGERGDITSEDGTSVVVRDADGAVVVVHDGLEPPGRLGAELYASLAASLRGGPPVAVTGEQGRDVVDVLERALRAAR</sequence>
<gene>
    <name evidence="3" type="ORF">FMM08_14810</name>
</gene>
<dbReference type="InterPro" id="IPR055170">
    <property type="entry name" value="GFO_IDH_MocA-like_dom"/>
</dbReference>
<evidence type="ECO:0000259" key="2">
    <source>
        <dbReference type="Pfam" id="PF22725"/>
    </source>
</evidence>
<dbReference type="OrthoDB" id="256869at2"/>
<dbReference type="GO" id="GO:0000166">
    <property type="term" value="F:nucleotide binding"/>
    <property type="evidence" value="ECO:0007669"/>
    <property type="project" value="InterPro"/>
</dbReference>
<feature type="domain" description="Gfo/Idh/MocA-like oxidoreductase N-terminal" evidence="1">
    <location>
        <begin position="6"/>
        <end position="133"/>
    </location>
</feature>
<dbReference type="Gene3D" id="3.30.360.10">
    <property type="entry name" value="Dihydrodipicolinate Reductase, domain 2"/>
    <property type="match status" value="1"/>
</dbReference>
<dbReference type="PANTHER" id="PTHR43708:SF8">
    <property type="entry name" value="OXIDOREDUCTASE"/>
    <property type="match status" value="1"/>
</dbReference>
<dbReference type="SUPFAM" id="SSF51735">
    <property type="entry name" value="NAD(P)-binding Rossmann-fold domains"/>
    <property type="match status" value="1"/>
</dbReference>
<proteinExistence type="predicted"/>
<dbReference type="Proteomes" id="UP000321234">
    <property type="component" value="Unassembled WGS sequence"/>
</dbReference>
<dbReference type="InterPro" id="IPR051317">
    <property type="entry name" value="Gfo/Idh/MocA_oxidoreduct"/>
</dbReference>
<feature type="domain" description="GFO/IDH/MocA-like oxidoreductase" evidence="2">
    <location>
        <begin position="142"/>
        <end position="274"/>
    </location>
</feature>
<dbReference type="InterPro" id="IPR000683">
    <property type="entry name" value="Gfo/Idh/MocA-like_OxRdtase_N"/>
</dbReference>
<dbReference type="EMBL" id="VKAC01000008">
    <property type="protein sequence ID" value="TXR55560.1"/>
    <property type="molecule type" value="Genomic_DNA"/>
</dbReference>
<dbReference type="Pfam" id="PF01408">
    <property type="entry name" value="GFO_IDH_MocA"/>
    <property type="match status" value="1"/>
</dbReference>
<dbReference type="InterPro" id="IPR036291">
    <property type="entry name" value="NAD(P)-bd_dom_sf"/>
</dbReference>
<evidence type="ECO:0000259" key="1">
    <source>
        <dbReference type="Pfam" id="PF01408"/>
    </source>
</evidence>
<evidence type="ECO:0000313" key="4">
    <source>
        <dbReference type="Proteomes" id="UP000321234"/>
    </source>
</evidence>